<evidence type="ECO:0000259" key="6">
    <source>
        <dbReference type="PROSITE" id="PS50865"/>
    </source>
</evidence>
<dbReference type="PROSITE" id="PS01360">
    <property type="entry name" value="ZF_MYND_1"/>
    <property type="match status" value="1"/>
</dbReference>
<dbReference type="OrthoDB" id="432970at2759"/>
<name>D2VDQ4_NAEGR</name>
<dbReference type="KEGG" id="ngr:NAEGRDRAFT_67002"/>
<organism evidence="8">
    <name type="scientific">Naegleria gruberi</name>
    <name type="common">Amoeba</name>
    <dbReference type="NCBI Taxonomy" id="5762"/>
    <lineage>
        <taxon>Eukaryota</taxon>
        <taxon>Discoba</taxon>
        <taxon>Heterolobosea</taxon>
        <taxon>Tetramitia</taxon>
        <taxon>Eutetramitia</taxon>
        <taxon>Vahlkampfiidae</taxon>
        <taxon>Naegleria</taxon>
    </lineage>
</organism>
<dbReference type="Gene3D" id="6.10.140.2220">
    <property type="match status" value="1"/>
</dbReference>
<dbReference type="RefSeq" id="XP_002677680.1">
    <property type="nucleotide sequence ID" value="XM_002677634.1"/>
</dbReference>
<evidence type="ECO:0000256" key="5">
    <source>
        <dbReference type="PROSITE-ProRule" id="PRU00134"/>
    </source>
</evidence>
<dbReference type="SMART" id="SM00028">
    <property type="entry name" value="TPR"/>
    <property type="match status" value="3"/>
</dbReference>
<feature type="domain" description="MYND-type" evidence="6">
    <location>
        <begin position="1002"/>
        <end position="1043"/>
    </location>
</feature>
<dbReference type="PANTHER" id="PTHR46423:SF1">
    <property type="entry name" value="RNA POLYMERASE II-ASSOCIATED PROTEIN 3"/>
    <property type="match status" value="1"/>
</dbReference>
<dbReference type="Gene3D" id="1.25.40.10">
    <property type="entry name" value="Tetratricopeptide repeat domain"/>
    <property type="match status" value="1"/>
</dbReference>
<dbReference type="SUPFAM" id="SSF48452">
    <property type="entry name" value="TPR-like"/>
    <property type="match status" value="1"/>
</dbReference>
<evidence type="ECO:0000256" key="1">
    <source>
        <dbReference type="ARBA" id="ARBA00022723"/>
    </source>
</evidence>
<keyword evidence="1" id="KW-0479">Metal-binding</keyword>
<evidence type="ECO:0000256" key="3">
    <source>
        <dbReference type="ARBA" id="ARBA00022803"/>
    </source>
</evidence>
<dbReference type="InterPro" id="IPR002893">
    <property type="entry name" value="Znf_MYND"/>
</dbReference>
<keyword evidence="4" id="KW-0862">Zinc</keyword>
<keyword evidence="8" id="KW-1185">Reference proteome</keyword>
<dbReference type="GeneID" id="8849345"/>
<dbReference type="STRING" id="5762.D2VDQ4"/>
<dbReference type="PROSITE" id="PS50865">
    <property type="entry name" value="ZF_MYND_2"/>
    <property type="match status" value="1"/>
</dbReference>
<dbReference type="eggNOG" id="KOG0553">
    <property type="taxonomic scope" value="Eukaryota"/>
</dbReference>
<dbReference type="Pfam" id="PF01753">
    <property type="entry name" value="zf-MYND"/>
    <property type="match status" value="1"/>
</dbReference>
<dbReference type="InterPro" id="IPR019734">
    <property type="entry name" value="TPR_rpt"/>
</dbReference>
<gene>
    <name evidence="7" type="ORF">NAEGRDRAFT_67002</name>
</gene>
<dbReference type="InParanoid" id="D2VDQ4"/>
<reference evidence="7 8" key="1">
    <citation type="journal article" date="2010" name="Cell">
        <title>The genome of Naegleria gruberi illuminates early eukaryotic versatility.</title>
        <authorList>
            <person name="Fritz-Laylin L.K."/>
            <person name="Prochnik S.E."/>
            <person name="Ginger M.L."/>
            <person name="Dacks J.B."/>
            <person name="Carpenter M.L."/>
            <person name="Field M.C."/>
            <person name="Kuo A."/>
            <person name="Paredez A."/>
            <person name="Chapman J."/>
            <person name="Pham J."/>
            <person name="Shu S."/>
            <person name="Neupane R."/>
            <person name="Cipriano M."/>
            <person name="Mancuso J."/>
            <person name="Tu H."/>
            <person name="Salamov A."/>
            <person name="Lindquist E."/>
            <person name="Shapiro H."/>
            <person name="Lucas S."/>
            <person name="Grigoriev I.V."/>
            <person name="Cande W.Z."/>
            <person name="Fulton C."/>
            <person name="Rokhsar D.S."/>
            <person name="Dawson S.C."/>
        </authorList>
    </citation>
    <scope>NUCLEOTIDE SEQUENCE [LARGE SCALE GENOMIC DNA]</scope>
    <source>
        <strain evidence="7 8">NEG-M</strain>
    </source>
</reference>
<proteinExistence type="predicted"/>
<dbReference type="GO" id="GO:0101031">
    <property type="term" value="C:protein folding chaperone complex"/>
    <property type="evidence" value="ECO:0007669"/>
    <property type="project" value="TreeGrafter"/>
</dbReference>
<protein>
    <submittedName>
        <fullName evidence="7">Predicted protein</fullName>
    </submittedName>
</protein>
<dbReference type="GO" id="GO:0008270">
    <property type="term" value="F:zinc ion binding"/>
    <property type="evidence" value="ECO:0007669"/>
    <property type="project" value="UniProtKB-KW"/>
</dbReference>
<evidence type="ECO:0000313" key="8">
    <source>
        <dbReference type="Proteomes" id="UP000006671"/>
    </source>
</evidence>
<keyword evidence="2 5" id="KW-0863">Zinc-finger</keyword>
<evidence type="ECO:0000313" key="7">
    <source>
        <dbReference type="EMBL" id="EFC44936.1"/>
    </source>
</evidence>
<evidence type="ECO:0000256" key="4">
    <source>
        <dbReference type="ARBA" id="ARBA00022833"/>
    </source>
</evidence>
<sequence>MYSGSLPPHKIVYFESKRKVTAYPWGITSGGSSGSRDPLQSLRARMDLLKSPILDLELFSWNGAEAMEYEKAEQARKKKYASCLQLVKHISGLPTISDEDLKNPDWSCENVELVLLENGLLVKENAVSTVVQSAFVDDKFVDQFIDFMIDEWKDPTPSELIYTLVLFKSNKILNNLLKRRHIMRICYFVLTCETTLDNIQLALQQFLEMYYSISINVLCSILHDELRRFKDFKRNNYDFAIEMKCLELILVLRVKYPSESIDSTLQSILVYLLRLGNQQVSKKLCTRAVVALKEMKAKSKESFGAVKKAFETKSISTKVAGTLAEYCQITNTEKYLESKIDEKKELGEKAIGTGTDVEDFIQDIDVDPSIYSIDEMKKHLDATILKNATPYIHSQFIKKHYGTIHHQEVEEEKEFQYLAKAIIRFRNYGTRKMALLSNKMMYDNIDTSDLKDFSTQTFKRNQSSDYFNYLVQDLAPIMEYLNREKMSLGYDAMYILGVCCEYRGMVVEKFSHNSWCIKPIYTYLIDSGIFQRIEEIILKHLKGPPREHEDDRIVRLQYICEAIRLASELFNSMKNNREISRVSHILETSKFFEYLIYCLYEFREEEIMLKTIEPCFAYAAECRQEVGICLIYKKYLLAQITQMFNYAILLPETTSDEKVDLTTTMTVIIRTLYDIAKPTASKVNGSLLKGQRRLLAPMLGCGIFSKLASFLKEKQGMLTGFAVSAMNDDRDPRYHWIAELVTIMSYYSRYPPMRKCFYENNYEIFTILLSKVIFSLNEVFKSKSKNQNRKLHFPNVSGSSFLNGLSLVNRLLWDRETRKFMSANEKNRSSVNGSTKLEDLCFYWINYFVQRVKNSETLTQSDLLVWGRSYFLLSSLMIEEDFRSYLATNTQIVELLMDTISIKARRLTTDVKNSSCKCIMILLKEPKAAEKMEVDKILKFVNSEFKNETTTRLIAPENEIETNVLLGLLYDMFESRIGEDAKQLIKAKYPLLAPQIKEIGKCNTCGKGSSSESSLKRCSACNSVRYCSVECQKKDWKNHKEKCKKIQEESKQTIATALQKVYSADKLKTKGNNAYKENDFKRAINYYGRALLQEDAKDMKHILNLNIAQSYFMIHDYEQSMKYADLALEIDPSYIKAIHRKAICLKMLNRNSEALSVANKGLSLSPSEKQLQDLVASLK</sequence>
<dbReference type="VEuPathDB" id="AmoebaDB:NAEGRDRAFT_67002"/>
<dbReference type="InterPro" id="IPR051966">
    <property type="entry name" value="RPAP3"/>
</dbReference>
<keyword evidence="3" id="KW-0802">TPR repeat</keyword>
<dbReference type="InterPro" id="IPR011990">
    <property type="entry name" value="TPR-like_helical_dom_sf"/>
</dbReference>
<evidence type="ECO:0000256" key="2">
    <source>
        <dbReference type="ARBA" id="ARBA00022771"/>
    </source>
</evidence>
<dbReference type="PANTHER" id="PTHR46423">
    <property type="entry name" value="RNA POLYMERASE II-ASSOCIATED PROTEIN 3"/>
    <property type="match status" value="1"/>
</dbReference>
<dbReference type="SUPFAM" id="SSF144232">
    <property type="entry name" value="HIT/MYND zinc finger-like"/>
    <property type="match status" value="1"/>
</dbReference>
<dbReference type="AlphaFoldDB" id="D2VDQ4"/>
<accession>D2VDQ4</accession>
<dbReference type="Proteomes" id="UP000006671">
    <property type="component" value="Unassembled WGS sequence"/>
</dbReference>
<dbReference type="EMBL" id="GG738865">
    <property type="protein sequence ID" value="EFC44936.1"/>
    <property type="molecule type" value="Genomic_DNA"/>
</dbReference>